<feature type="transmembrane region" description="Helical" evidence="1">
    <location>
        <begin position="7"/>
        <end position="34"/>
    </location>
</feature>
<dbReference type="Proteomes" id="UP000007485">
    <property type="component" value="Chromosome"/>
</dbReference>
<evidence type="ECO:0000313" key="4">
    <source>
        <dbReference type="Proteomes" id="UP000007485"/>
    </source>
</evidence>
<feature type="transmembrane region" description="Helical" evidence="1">
    <location>
        <begin position="442"/>
        <end position="472"/>
    </location>
</feature>
<dbReference type="RefSeq" id="WP_013604482.1">
    <property type="nucleotide sequence ID" value="NC_015151.1"/>
</dbReference>
<dbReference type="OrthoDB" id="28332at2157"/>
<evidence type="ECO:0000256" key="1">
    <source>
        <dbReference type="SAM" id="Phobius"/>
    </source>
</evidence>
<name>F0QY83_VULM7</name>
<feature type="transmembrane region" description="Helical" evidence="1">
    <location>
        <begin position="496"/>
        <end position="517"/>
    </location>
</feature>
<dbReference type="EMBL" id="CP002529">
    <property type="protein sequence ID" value="ADY01320.1"/>
    <property type="molecule type" value="Genomic_DNA"/>
</dbReference>
<keyword evidence="1" id="KW-0472">Membrane</keyword>
<evidence type="ECO:0000313" key="3">
    <source>
        <dbReference type="EMBL" id="ADY01320.1"/>
    </source>
</evidence>
<dbReference type="KEGG" id="vmo:VMUT_1115"/>
<feature type="transmembrane region" description="Helical" evidence="1">
    <location>
        <begin position="397"/>
        <end position="421"/>
    </location>
</feature>
<dbReference type="Pfam" id="PF12704">
    <property type="entry name" value="MacB_PCD"/>
    <property type="match status" value="1"/>
</dbReference>
<sequence>MTLYPRGLAVIALSIYLTAIALGLIVSTAIAMYYSPQLFLLSIGNLTIKKGGSISVFTSWIPISLAYSLRDMGIVAVPEVIVPSIMNGTPVIIRGIVPSYVNYYGINATQGELDEGALIGYELAEKFHIKVGDELIITSFKGVTDNLTVTGIIKSIKYPQINYEVITNITIAQRLNSLPSPIVNVIYVNASPELINEVNNAYGLRVITHITNGSLAILDSMNHTVFNGPLMNMTLTLPFGAYYVIAYNESAITWFSMVMLRSNETIDVMKIPVLRITNMTRATPSEWVIAEWPNGSLVSNYYLLIYYENGSLAYSTIGSGITPVSLPSGAYRFDVITGSVYYSVNEYVMPGLNVTVTLTPYSMVMSELTTHAYNYITKVLPLGMGSGPEALISALRIGIGTFIGVIIGLLVIMSIGLVGITEYSININRELITYLRLNRVSVLGMMTLIDMPVIITYLISTALGLITANYLWPFTVKAMGLSILNQPIYLITVSNYYPYVTAFIAISVLLIVMHLAIRFRVVGIE</sequence>
<organism evidence="3 4">
    <name type="scientific">Vulcanisaeta moutnovskia (strain 768-28)</name>
    <dbReference type="NCBI Taxonomy" id="985053"/>
    <lineage>
        <taxon>Archaea</taxon>
        <taxon>Thermoproteota</taxon>
        <taxon>Thermoprotei</taxon>
        <taxon>Thermoproteales</taxon>
        <taxon>Thermoproteaceae</taxon>
        <taxon>Vulcanisaeta</taxon>
    </lineage>
</organism>
<dbReference type="InterPro" id="IPR025857">
    <property type="entry name" value="MacB_PCD"/>
</dbReference>
<keyword evidence="1" id="KW-1133">Transmembrane helix</keyword>
<protein>
    <recommendedName>
        <fullName evidence="2">MacB-like periplasmic core domain-containing protein</fullName>
    </recommendedName>
</protein>
<dbReference type="eggNOG" id="arCOG02312">
    <property type="taxonomic scope" value="Archaea"/>
</dbReference>
<dbReference type="GeneID" id="10288767"/>
<dbReference type="STRING" id="985053.VMUT_1115"/>
<gene>
    <name evidence="3" type="ordered locus">VMUT_1115</name>
</gene>
<feature type="domain" description="MacB-like periplasmic core" evidence="2">
    <location>
        <begin position="17"/>
        <end position="192"/>
    </location>
</feature>
<keyword evidence="1" id="KW-0812">Transmembrane</keyword>
<accession>F0QY83</accession>
<dbReference type="HOGENOM" id="CLU_518411_0_0_2"/>
<evidence type="ECO:0000259" key="2">
    <source>
        <dbReference type="Pfam" id="PF12704"/>
    </source>
</evidence>
<dbReference type="AlphaFoldDB" id="F0QY83"/>
<keyword evidence="4" id="KW-1185">Reference proteome</keyword>
<proteinExistence type="predicted"/>
<reference evidence="3 4" key="1">
    <citation type="journal article" date="2011" name="J. Bacteriol.">
        <title>Complete genome sequence of 'Vulcanisaeta moutnovskia' strain 768-28, a novel member of the hyperthermophilic crenarchaeal genus vulcanisaeta.</title>
        <authorList>
            <person name="Gumerov V.M."/>
            <person name="Mardanov A.V."/>
            <person name="Beletsky A.V."/>
            <person name="Prokofeva M.I."/>
            <person name="Bonch-Osmolovskaya E.A."/>
            <person name="Ravin N.V."/>
            <person name="Skryabin K.G."/>
        </authorList>
    </citation>
    <scope>NUCLEOTIDE SEQUENCE [LARGE SCALE GENOMIC DNA]</scope>
    <source>
        <strain evidence="3 4">768-28</strain>
    </source>
</reference>